<gene>
    <name evidence="1" type="primary">cbiK_6</name>
    <name evidence="1" type="ORF">SDC9_50402</name>
</gene>
<dbReference type="GO" id="GO:0019251">
    <property type="term" value="P:anaerobic cobalamin biosynthetic process"/>
    <property type="evidence" value="ECO:0007669"/>
    <property type="project" value="InterPro"/>
</dbReference>
<protein>
    <submittedName>
        <fullName evidence="1">Sirohydrochlorin cobaltochelatase</fullName>
        <ecNumber evidence="1">4.99.1.3</ecNumber>
    </submittedName>
</protein>
<comment type="caution">
    <text evidence="1">The sequence shown here is derived from an EMBL/GenBank/DDBJ whole genome shotgun (WGS) entry which is preliminary data.</text>
</comment>
<organism evidence="1">
    <name type="scientific">bioreactor metagenome</name>
    <dbReference type="NCBI Taxonomy" id="1076179"/>
    <lineage>
        <taxon>unclassified sequences</taxon>
        <taxon>metagenomes</taxon>
        <taxon>ecological metagenomes</taxon>
    </lineage>
</organism>
<dbReference type="SUPFAM" id="SSF53800">
    <property type="entry name" value="Chelatase"/>
    <property type="match status" value="1"/>
</dbReference>
<dbReference type="EMBL" id="VSSQ01001012">
    <property type="protein sequence ID" value="MPM04132.1"/>
    <property type="molecule type" value="Genomic_DNA"/>
</dbReference>
<dbReference type="PIRSF" id="PIRSF033579">
    <property type="entry name" value="Anaer_Co_chel"/>
    <property type="match status" value="1"/>
</dbReference>
<dbReference type="InterPro" id="IPR010388">
    <property type="entry name" value="Anaerobic_Co-chelatase"/>
</dbReference>
<reference evidence="1" key="1">
    <citation type="submission" date="2019-08" db="EMBL/GenBank/DDBJ databases">
        <authorList>
            <person name="Kucharzyk K."/>
            <person name="Murdoch R.W."/>
            <person name="Higgins S."/>
            <person name="Loffler F."/>
        </authorList>
    </citation>
    <scope>NUCLEOTIDE SEQUENCE</scope>
</reference>
<name>A0A644WK03_9ZZZZ</name>
<proteinExistence type="predicted"/>
<dbReference type="AlphaFoldDB" id="A0A644WK03"/>
<dbReference type="GO" id="GO:0016852">
    <property type="term" value="F:sirohydrochlorin cobaltochelatase activity"/>
    <property type="evidence" value="ECO:0007669"/>
    <property type="project" value="UniProtKB-EC"/>
</dbReference>
<keyword evidence="1" id="KW-0456">Lyase</keyword>
<dbReference type="EC" id="4.99.1.3" evidence="1"/>
<dbReference type="Pfam" id="PF06180">
    <property type="entry name" value="CbiK"/>
    <property type="match status" value="1"/>
</dbReference>
<dbReference type="Gene3D" id="3.40.50.1400">
    <property type="match status" value="2"/>
</dbReference>
<evidence type="ECO:0000313" key="1">
    <source>
        <dbReference type="EMBL" id="MPM04132.1"/>
    </source>
</evidence>
<accession>A0A644WK03</accession>
<sequence>MSKAIIIVSFGTANLEGINELENFEKEIRESVKEKYHVCKAFTSSVLSNMLFNKYGKVVPRLEQVLFNLSNDRYKEVYIQPLHVIEGSEYSSIEKTVKEYDYSFSKIILGKVLMSDKEEELIESCNLIAKSMESDLPKEDNIVLVGHGSKTISTEAYNKLKTVFIENQYKNTYIGTLEGDIRKEDVTRYLLEDKIDEITLAPILMLPGNHIEKDIFGENNSWKTFIKDHGIKVKVTRKSLLEYEEIRKYYINKIKKEFK</sequence>